<dbReference type="PANTHER" id="PTHR43827:SF3">
    <property type="entry name" value="NADP-DEPENDENT OXIDOREDUCTASE DOMAIN-CONTAINING PROTEIN"/>
    <property type="match status" value="1"/>
</dbReference>
<evidence type="ECO:0000313" key="5">
    <source>
        <dbReference type="EMBL" id="JAA78435.1"/>
    </source>
</evidence>
<dbReference type="GO" id="GO:0016616">
    <property type="term" value="F:oxidoreductase activity, acting on the CH-OH group of donors, NAD or NADP as acceptor"/>
    <property type="evidence" value="ECO:0007669"/>
    <property type="project" value="UniProtKB-ARBA"/>
</dbReference>
<dbReference type="EMBL" id="GAIX01014125">
    <property type="protein sequence ID" value="JAA78435.1"/>
    <property type="molecule type" value="Transcribed_RNA"/>
</dbReference>
<sequence length="121" mass="13759">MLNQVEWHPHYYQPELLQYCNDHKIRLQAYCSFGGLAISNSSLMEDPVVVDIAQKYNATSAQILLAWALHQGIAVIPKSTTEHRIKENIQLNFKLTTEDISQINTLGSINCKYSWDPTPIA</sequence>
<evidence type="ECO:0000256" key="1">
    <source>
        <dbReference type="ARBA" id="ARBA00007905"/>
    </source>
</evidence>
<dbReference type="InterPro" id="IPR020471">
    <property type="entry name" value="AKR"/>
</dbReference>
<evidence type="ECO:0000259" key="4">
    <source>
        <dbReference type="Pfam" id="PF00248"/>
    </source>
</evidence>
<dbReference type="Gene3D" id="3.20.20.100">
    <property type="entry name" value="NADP-dependent oxidoreductase domain"/>
    <property type="match status" value="1"/>
</dbReference>
<dbReference type="PANTHER" id="PTHR43827">
    <property type="entry name" value="2,5-DIKETO-D-GLUCONIC ACID REDUCTASE"/>
    <property type="match status" value="1"/>
</dbReference>
<dbReference type="AlphaFoldDB" id="S4NXM9"/>
<dbReference type="Pfam" id="PF00248">
    <property type="entry name" value="Aldo_ket_red"/>
    <property type="match status" value="1"/>
</dbReference>
<dbReference type="InterPro" id="IPR036812">
    <property type="entry name" value="NAD(P)_OxRdtase_dom_sf"/>
</dbReference>
<feature type="domain" description="NADP-dependent oxidoreductase" evidence="4">
    <location>
        <begin position="2"/>
        <end position="105"/>
    </location>
</feature>
<proteinExistence type="inferred from homology"/>
<evidence type="ECO:0000256" key="2">
    <source>
        <dbReference type="ARBA" id="ARBA00022857"/>
    </source>
</evidence>
<evidence type="ECO:0000256" key="3">
    <source>
        <dbReference type="ARBA" id="ARBA00023002"/>
    </source>
</evidence>
<accession>S4NXM9</accession>
<name>S4NXM9_9NEOP</name>
<keyword evidence="2" id="KW-0521">NADP</keyword>
<dbReference type="InterPro" id="IPR023210">
    <property type="entry name" value="NADP_OxRdtase_dom"/>
</dbReference>
<reference evidence="5" key="1">
    <citation type="journal article" date="2013" name="BMC Genomics">
        <title>Unscrambling butterfly oogenesis.</title>
        <authorList>
            <person name="Carter J.M."/>
            <person name="Baker S.C."/>
            <person name="Pink R."/>
            <person name="Carter D.R."/>
            <person name="Collins A."/>
            <person name="Tomlin J."/>
            <person name="Gibbs M."/>
            <person name="Breuker C.J."/>
        </authorList>
    </citation>
    <scope>NUCLEOTIDE SEQUENCE</scope>
    <source>
        <tissue evidence="5">Ovary</tissue>
    </source>
</reference>
<dbReference type="SUPFAM" id="SSF51430">
    <property type="entry name" value="NAD(P)-linked oxidoreductase"/>
    <property type="match status" value="1"/>
</dbReference>
<dbReference type="InterPro" id="IPR018170">
    <property type="entry name" value="Aldo/ket_reductase_CS"/>
</dbReference>
<dbReference type="PROSITE" id="PS00063">
    <property type="entry name" value="ALDOKETO_REDUCTASE_3"/>
    <property type="match status" value="1"/>
</dbReference>
<dbReference type="PRINTS" id="PR00069">
    <property type="entry name" value="ALDKETRDTASE"/>
</dbReference>
<organism evidence="5">
    <name type="scientific">Pararge aegeria</name>
    <name type="common">speckled wood butterfly</name>
    <dbReference type="NCBI Taxonomy" id="116150"/>
    <lineage>
        <taxon>Eukaryota</taxon>
        <taxon>Metazoa</taxon>
        <taxon>Ecdysozoa</taxon>
        <taxon>Arthropoda</taxon>
        <taxon>Hexapoda</taxon>
        <taxon>Insecta</taxon>
        <taxon>Pterygota</taxon>
        <taxon>Neoptera</taxon>
        <taxon>Endopterygota</taxon>
        <taxon>Lepidoptera</taxon>
        <taxon>Glossata</taxon>
        <taxon>Ditrysia</taxon>
        <taxon>Papilionoidea</taxon>
        <taxon>Nymphalidae</taxon>
        <taxon>Satyrinae</taxon>
        <taxon>Satyrini</taxon>
        <taxon>Parargina</taxon>
        <taxon>Pararge</taxon>
    </lineage>
</organism>
<keyword evidence="3" id="KW-0560">Oxidoreductase</keyword>
<comment type="similarity">
    <text evidence="1">Belongs to the aldo/keto reductase family.</text>
</comment>
<protein>
    <submittedName>
        <fullName evidence="5">Aldo-keto reductase</fullName>
    </submittedName>
</protein>
<reference evidence="5" key="2">
    <citation type="submission" date="2013-05" db="EMBL/GenBank/DDBJ databases">
        <authorList>
            <person name="Carter J.-M."/>
            <person name="Baker S.C."/>
            <person name="Pink R."/>
            <person name="Carter D.R.F."/>
            <person name="Collins A."/>
            <person name="Tomlin J."/>
            <person name="Gibbs M."/>
            <person name="Breuker C.J."/>
        </authorList>
    </citation>
    <scope>NUCLEOTIDE SEQUENCE</scope>
    <source>
        <tissue evidence="5">Ovary</tissue>
    </source>
</reference>